<dbReference type="FunFam" id="3.40.50.150:FF:000003">
    <property type="entry name" value="Blast:Protein arginine N-methyltransferase 1"/>
    <property type="match status" value="1"/>
</dbReference>
<dbReference type="EMBL" id="LN877954">
    <property type="protein sequence ID" value="CUV07894.1"/>
    <property type="molecule type" value="Genomic_DNA"/>
</dbReference>
<comment type="catalytic activity">
    <reaction evidence="5">
        <text>L-arginyl-[protein] + S-adenosyl-L-methionine = N(omega)-methyl-L-arginyl-[protein] + S-adenosyl-L-homocysteine + H(+)</text>
        <dbReference type="Rhea" id="RHEA:48100"/>
        <dbReference type="Rhea" id="RHEA-COMP:10532"/>
        <dbReference type="Rhea" id="RHEA-COMP:11990"/>
        <dbReference type="ChEBI" id="CHEBI:15378"/>
        <dbReference type="ChEBI" id="CHEBI:29965"/>
        <dbReference type="ChEBI" id="CHEBI:57856"/>
        <dbReference type="ChEBI" id="CHEBI:59789"/>
        <dbReference type="ChEBI" id="CHEBI:65280"/>
    </reaction>
    <physiologicalReaction direction="left-to-right" evidence="5">
        <dbReference type="Rhea" id="RHEA:48101"/>
    </physiologicalReaction>
</comment>
<evidence type="ECO:0000313" key="8">
    <source>
        <dbReference type="EMBL" id="CUV07894.1"/>
    </source>
</evidence>
<dbReference type="InterPro" id="IPR025799">
    <property type="entry name" value="Arg_MeTrfase"/>
</dbReference>
<reference evidence="9 10" key="3">
    <citation type="submission" date="2017-10" db="EMBL/GenBank/DDBJ databases">
        <title>Consistent, comparative and evidence-based genome annotation and re-annotation for the closely-related species, Cryptosporidium parvum, C. hominis and C. tyzzeri.</title>
        <authorList>
            <person name="Baptista R.P."/>
            <person name="Li Y."/>
            <person name="Sateriale A."/>
            <person name="Striepen B."/>
            <person name="Kissinger J.C."/>
        </authorList>
    </citation>
    <scope>NUCLEOTIDE SEQUENCE [LARGE SCALE GENOMIC DNA]</scope>
    <source>
        <strain evidence="9">30976</strain>
    </source>
</reference>
<evidence type="ECO:0000313" key="9">
    <source>
        <dbReference type="EMBL" id="PPS98185.1"/>
    </source>
</evidence>
<reference evidence="9 10" key="1">
    <citation type="submission" date="2014-11" db="EMBL/GenBank/DDBJ databases">
        <title>Comparative genomic analysis of Cryptosporidium hominis reveals occurrence of genetic recombination in virulent subtypes.</title>
        <authorList>
            <person name="Guo Y."/>
            <person name="Tang K."/>
            <person name="Frace M."/>
            <person name="Li N."/>
            <person name="Roellig D.M."/>
            <person name="Sammons S."/>
            <person name="Knipe K."/>
            <person name="Rowe L."/>
            <person name="Feng Y."/>
            <person name="Xiao L."/>
        </authorList>
    </citation>
    <scope>NUCLEOTIDE SEQUENCE [LARGE SCALE GENOMIC DNA]</scope>
    <source>
        <strain evidence="9">30976</strain>
    </source>
</reference>
<evidence type="ECO:0000313" key="10">
    <source>
        <dbReference type="Proteomes" id="UP001429100"/>
    </source>
</evidence>
<evidence type="ECO:0000259" key="7">
    <source>
        <dbReference type="Pfam" id="PF22528"/>
    </source>
</evidence>
<evidence type="ECO:0000256" key="5">
    <source>
        <dbReference type="ARBA" id="ARBA00049303"/>
    </source>
</evidence>
<dbReference type="GO" id="GO:0032259">
    <property type="term" value="P:methylation"/>
    <property type="evidence" value="ECO:0007669"/>
    <property type="project" value="UniProtKB-KW"/>
</dbReference>
<keyword evidence="10" id="KW-1185">Reference proteome</keyword>
<dbReference type="Proteomes" id="UP001429100">
    <property type="component" value="Unassembled WGS sequence"/>
</dbReference>
<accession>A0A0S4TKG5</accession>
<evidence type="ECO:0000256" key="4">
    <source>
        <dbReference type="ARBA" id="ARBA00022691"/>
    </source>
</evidence>
<dbReference type="SUPFAM" id="SSF53335">
    <property type="entry name" value="S-adenosyl-L-methionine-dependent methyltransferases"/>
    <property type="match status" value="1"/>
</dbReference>
<proteinExistence type="predicted"/>
<gene>
    <name evidence="8" type="ORF">CHUDEA8_3420</name>
    <name evidence="9" type="ORF">GY17_00000785</name>
</gene>
<organism evidence="8">
    <name type="scientific">Cryptosporidium hominis</name>
    <dbReference type="NCBI Taxonomy" id="237895"/>
    <lineage>
        <taxon>Eukaryota</taxon>
        <taxon>Sar</taxon>
        <taxon>Alveolata</taxon>
        <taxon>Apicomplexa</taxon>
        <taxon>Conoidasida</taxon>
        <taxon>Coccidia</taxon>
        <taxon>Eucoccidiorida</taxon>
        <taxon>Eimeriorina</taxon>
        <taxon>Cryptosporidiidae</taxon>
        <taxon>Cryptosporidium</taxon>
    </lineage>
</organism>
<name>A0A0S4TKG5_CRYHO</name>
<dbReference type="OrthoDB" id="7848332at2759"/>
<dbReference type="EC" id="2.1.1.319" evidence="1"/>
<feature type="domain" description="Protein arginine N-methyltransferase" evidence="7">
    <location>
        <begin position="149"/>
        <end position="309"/>
    </location>
</feature>
<dbReference type="Proteomes" id="UP000199752">
    <property type="component" value="Chromosome 8"/>
</dbReference>
<dbReference type="InterPro" id="IPR055135">
    <property type="entry name" value="PRMT_dom"/>
</dbReference>
<dbReference type="InterPro" id="IPR029063">
    <property type="entry name" value="SAM-dependent_MTases_sf"/>
</dbReference>
<dbReference type="Gene3D" id="2.70.160.11">
    <property type="entry name" value="Hnrnp arginine n-methyltransferase1"/>
    <property type="match status" value="1"/>
</dbReference>
<dbReference type="Gene3D" id="3.40.50.150">
    <property type="entry name" value="Vaccinia Virus protein VP39"/>
    <property type="match status" value="1"/>
</dbReference>
<dbReference type="CDD" id="cd02440">
    <property type="entry name" value="AdoMet_MTases"/>
    <property type="match status" value="1"/>
</dbReference>
<keyword evidence="2 6" id="KW-0489">Methyltransferase</keyword>
<dbReference type="GO" id="GO:0005634">
    <property type="term" value="C:nucleus"/>
    <property type="evidence" value="ECO:0007669"/>
    <property type="project" value="TreeGrafter"/>
</dbReference>
<keyword evidence="4 6" id="KW-0949">S-adenosyl-L-methionine</keyword>
<evidence type="ECO:0000256" key="6">
    <source>
        <dbReference type="PROSITE-ProRule" id="PRU01015"/>
    </source>
</evidence>
<dbReference type="EMBL" id="JTAI01000002">
    <property type="protein sequence ID" value="PPS98185.1"/>
    <property type="molecule type" value="Genomic_DNA"/>
</dbReference>
<evidence type="ECO:0000256" key="1">
    <source>
        <dbReference type="ARBA" id="ARBA00011925"/>
    </source>
</evidence>
<dbReference type="PANTHER" id="PTHR11006:SF124">
    <property type="entry name" value="ARGININE METHYLTRANSFERASE 1-RELATED"/>
    <property type="match status" value="1"/>
</dbReference>
<dbReference type="GO" id="GO:0035241">
    <property type="term" value="F:protein-arginine omega-N monomethyltransferase activity"/>
    <property type="evidence" value="ECO:0007669"/>
    <property type="project" value="TreeGrafter"/>
</dbReference>
<reference evidence="8" key="2">
    <citation type="submission" date="2015-08" db="EMBL/GenBank/DDBJ databases">
        <authorList>
            <person name="Babu N.S."/>
            <person name="Beckwith C.J."/>
            <person name="Beseler K.G."/>
            <person name="Brison A."/>
            <person name="Carone J.V."/>
            <person name="Caskin T.P."/>
            <person name="Diamond M."/>
            <person name="Durham M.E."/>
            <person name="Foxe J.M."/>
            <person name="Go M."/>
            <person name="Henderson B.A."/>
            <person name="Jones I.B."/>
            <person name="McGettigan J.A."/>
            <person name="Micheletti S.J."/>
            <person name="Nasrallah M.E."/>
            <person name="Ortiz D."/>
            <person name="Piller C.R."/>
            <person name="Privatt S.R."/>
            <person name="Schneider S.L."/>
            <person name="Sharp S."/>
            <person name="Smith T.C."/>
            <person name="Stanton J.D."/>
            <person name="Ullery H.E."/>
            <person name="Wilson R.J."/>
            <person name="Serrano M.G."/>
            <person name="Buck G."/>
            <person name="Lee V."/>
            <person name="Wang Y."/>
            <person name="Carvalho R."/>
            <person name="Voegtly L."/>
            <person name="Shi R."/>
            <person name="Duckworth R."/>
            <person name="Johnson A."/>
            <person name="Loviza R."/>
            <person name="Walstead R."/>
            <person name="Shah Z."/>
            <person name="Kiflezghi M."/>
            <person name="Wade K."/>
            <person name="Ball S.L."/>
            <person name="Bradley K.W."/>
            <person name="Asai D.J."/>
            <person name="Bowman C.A."/>
            <person name="Russell D.A."/>
            <person name="Pope W.H."/>
            <person name="Jacobs-Sera D."/>
            <person name="Hendrix R.W."/>
            <person name="Hatfull G.F."/>
        </authorList>
    </citation>
    <scope>NUCLEOTIDE SEQUENCE [LARGE SCALE GENOMIC DNA]</scope>
</reference>
<evidence type="ECO:0000256" key="2">
    <source>
        <dbReference type="ARBA" id="ARBA00022603"/>
    </source>
</evidence>
<dbReference type="PANTHER" id="PTHR11006">
    <property type="entry name" value="PROTEIN ARGININE N-METHYLTRANSFERASE"/>
    <property type="match status" value="1"/>
</dbReference>
<dbReference type="VEuPathDB" id="CryptoDB:Chro.80394"/>
<sequence length="324" mass="36983">MSTLDTYSRSYDDLLVHQLMLQDVERVEAYKRSFEENKELFKGKIVLDVGCGTGILSMLAAKCGAKAVYAVDGSNISFLAKTIVEDNELSEVVKVIHGVIEEIELPVNQVDIIVSEWMGFYLLHEGMLDSVIFARDKWLNSKHGVIFPEKASLYVSLVEIEDFWYKNIEGINNIQGFDYSSMRRIIHSSYLKSPLILGVEPKNVENFSFARILSLDLLKININDLDIIKSQFTLKVKKDTEFVHGFIVWFDIEFPAHNSNTTILSTSPYNKPTHWKQTIILFQDCIEAKAGLNLKCLSKLERCVNESKRCYTISIEVQDASIEF</sequence>
<dbReference type="VEuPathDB" id="CryptoDB:CHUDEA8_3420"/>
<dbReference type="GO" id="GO:0035242">
    <property type="term" value="F:protein-arginine omega-N asymmetric methyltransferase activity"/>
    <property type="evidence" value="ECO:0007669"/>
    <property type="project" value="UniProtKB-EC"/>
</dbReference>
<dbReference type="Pfam" id="PF22528">
    <property type="entry name" value="PRMT_C"/>
    <property type="match status" value="1"/>
</dbReference>
<dbReference type="VEuPathDB" id="CryptoDB:GY17_00000785"/>
<evidence type="ECO:0000256" key="3">
    <source>
        <dbReference type="ARBA" id="ARBA00022679"/>
    </source>
</evidence>
<dbReference type="VEuPathDB" id="CryptoDB:ChTU502y2012_405g0195"/>
<dbReference type="AlphaFoldDB" id="A0A0S4TKG5"/>
<dbReference type="Pfam" id="PF06325">
    <property type="entry name" value="PrmA"/>
    <property type="match status" value="1"/>
</dbReference>
<protein>
    <recommendedName>
        <fullName evidence="1">type I protein arginine methyltransferase</fullName>
        <ecNumber evidence="1">2.1.1.319</ecNumber>
    </recommendedName>
</protein>
<keyword evidence="3 6" id="KW-0808">Transferase</keyword>
<dbReference type="PROSITE" id="PS51678">
    <property type="entry name" value="SAM_MT_PRMT"/>
    <property type="match status" value="1"/>
</dbReference>
<dbReference type="GO" id="GO:0042054">
    <property type="term" value="F:histone methyltransferase activity"/>
    <property type="evidence" value="ECO:0007669"/>
    <property type="project" value="TreeGrafter"/>
</dbReference>